<feature type="domain" description="Ribosomal RNA methyltransferase FtsJ" evidence="9">
    <location>
        <begin position="183"/>
        <end position="275"/>
    </location>
</feature>
<sequence>MTGLLCWCRGGFEPDLAAELTARAGEAGIPGYAQTERGSGYVVFHTDDAATLDALLPWHALVFARQKLRVLAELRELPPADRISPMLEVLTAHGERYGELWVEHPDSDAGKPLAGLARSFGNALRPALRKAGLLSPKDNDRLPRLHVAFVDGAHAFIARADTRDSAPWPLGIPRLKMHADAPSRSALKLEEAFLALLDAREREILLKPGMRAADLGAAPGGWTWVLTRHGLRVSAIDNGPLREHVMDSGQVEHLREDGFRWHPPQPLDWMVCDMVEQPIRVASRMAEWFAQGWCRHAVFNLKLPMKKRWQETERCLALFADEAGMPLTVRAKQLYHDREEITVFATTRV</sequence>
<dbReference type="GO" id="GO:0032259">
    <property type="term" value="P:methylation"/>
    <property type="evidence" value="ECO:0007669"/>
    <property type="project" value="UniProtKB-KW"/>
</dbReference>
<dbReference type="InterPro" id="IPR029063">
    <property type="entry name" value="SAM-dependent_MTases_sf"/>
</dbReference>
<proteinExistence type="inferred from homology"/>
<evidence type="ECO:0000256" key="5">
    <source>
        <dbReference type="ARBA" id="ARBA00022691"/>
    </source>
</evidence>
<dbReference type="GO" id="GO:0008757">
    <property type="term" value="F:S-adenosylmethionine-dependent methyltransferase activity"/>
    <property type="evidence" value="ECO:0007669"/>
    <property type="project" value="UniProtKB-UniRule"/>
</dbReference>
<evidence type="ECO:0000256" key="8">
    <source>
        <dbReference type="PIRSR" id="PIRSR028774-2"/>
    </source>
</evidence>
<feature type="binding site" evidence="6 8">
    <location>
        <position position="185"/>
    </location>
    <ligand>
        <name>S-adenosyl-L-methionine</name>
        <dbReference type="ChEBI" id="CHEBI:59789"/>
    </ligand>
</feature>
<evidence type="ECO:0000313" key="12">
    <source>
        <dbReference type="EMBL" id="AXA83475.1"/>
    </source>
</evidence>
<gene>
    <name evidence="6" type="primary">rlmM</name>
    <name evidence="12" type="ORF">DCD74_01110</name>
</gene>
<dbReference type="Pfam" id="PF21239">
    <property type="entry name" value="RLMM_N"/>
    <property type="match status" value="1"/>
</dbReference>
<evidence type="ECO:0000256" key="4">
    <source>
        <dbReference type="ARBA" id="ARBA00022679"/>
    </source>
</evidence>
<dbReference type="Gene3D" id="3.30.70.2810">
    <property type="match status" value="1"/>
</dbReference>
<dbReference type="Pfam" id="PF18125">
    <property type="entry name" value="RlmM_FDX"/>
    <property type="match status" value="1"/>
</dbReference>
<dbReference type="AlphaFoldDB" id="A0A344J365"/>
<evidence type="ECO:0000256" key="7">
    <source>
        <dbReference type="PIRSR" id="PIRSR028774-1"/>
    </source>
</evidence>
<evidence type="ECO:0000256" key="6">
    <source>
        <dbReference type="HAMAP-Rule" id="MF_01551"/>
    </source>
</evidence>
<keyword evidence="3 6" id="KW-0489">Methyltransferase</keyword>
<dbReference type="InterPro" id="IPR002877">
    <property type="entry name" value="RNA_MeTrfase_FtsJ_dom"/>
</dbReference>
<evidence type="ECO:0000256" key="1">
    <source>
        <dbReference type="ARBA" id="ARBA00022490"/>
    </source>
</evidence>
<dbReference type="GO" id="GO:0006364">
    <property type="term" value="P:rRNA processing"/>
    <property type="evidence" value="ECO:0007669"/>
    <property type="project" value="UniProtKB-UniRule"/>
</dbReference>
<feature type="binding site" evidence="6 8">
    <location>
        <position position="237"/>
    </location>
    <ligand>
        <name>S-adenosyl-L-methionine</name>
        <dbReference type="ChEBI" id="CHEBI:59789"/>
    </ligand>
</feature>
<dbReference type="Gene3D" id="3.30.2300.20">
    <property type="match status" value="1"/>
</dbReference>
<dbReference type="Proteomes" id="UP000251842">
    <property type="component" value="Chromosome"/>
</dbReference>
<keyword evidence="13" id="KW-1185">Reference proteome</keyword>
<dbReference type="Gene3D" id="3.40.50.150">
    <property type="entry name" value="Vaccinia Virus protein VP39"/>
    <property type="match status" value="1"/>
</dbReference>
<comment type="subunit">
    <text evidence="6">Monomer.</text>
</comment>
<dbReference type="EC" id="2.1.1.186" evidence="6"/>
<comment type="function">
    <text evidence="6">Catalyzes the 2'-O-methylation at nucleotide C2498 in 23S rRNA.</text>
</comment>
<dbReference type="OrthoDB" id="154490at2"/>
<dbReference type="PIRSF" id="PIRSF028774">
    <property type="entry name" value="UCP028774"/>
    <property type="match status" value="1"/>
</dbReference>
<evidence type="ECO:0000259" key="10">
    <source>
        <dbReference type="Pfam" id="PF18125"/>
    </source>
</evidence>
<feature type="binding site" evidence="6 8">
    <location>
        <position position="257"/>
    </location>
    <ligand>
        <name>S-adenosyl-L-methionine</name>
        <dbReference type="ChEBI" id="CHEBI:59789"/>
    </ligand>
</feature>
<dbReference type="EMBL" id="CP029556">
    <property type="protein sequence ID" value="AXA83475.1"/>
    <property type="molecule type" value="Genomic_DNA"/>
</dbReference>
<dbReference type="InterPro" id="IPR040739">
    <property type="entry name" value="RlmM_FDX"/>
</dbReference>
<feature type="binding site" evidence="6 8">
    <location>
        <position position="273"/>
    </location>
    <ligand>
        <name>S-adenosyl-L-methionine</name>
        <dbReference type="ChEBI" id="CHEBI:59789"/>
    </ligand>
</feature>
<protein>
    <recommendedName>
        <fullName evidence="6">Ribosomal RNA large subunit methyltransferase M</fullName>
        <ecNumber evidence="6">2.1.1.186</ecNumber>
    </recommendedName>
    <alternativeName>
        <fullName evidence="6">23S rRNA (cytidine2498-2'-O)-methyltransferase</fullName>
    </alternativeName>
    <alternativeName>
        <fullName evidence="6">23S rRNA 2'-O-ribose methyltransferase RlmM</fullName>
    </alternativeName>
</protein>
<dbReference type="RefSeq" id="WP_112925697.1">
    <property type="nucleotide sequence ID" value="NZ_CP029556.1"/>
</dbReference>
<evidence type="ECO:0000259" key="11">
    <source>
        <dbReference type="Pfam" id="PF21239"/>
    </source>
</evidence>
<comment type="similarity">
    <text evidence="6">Belongs to the class I-like SAM-binding methyltransferase superfamily. RNA methyltransferase RlmE family. RlmM subfamily.</text>
</comment>
<dbReference type="GO" id="GO:0005737">
    <property type="term" value="C:cytoplasm"/>
    <property type="evidence" value="ECO:0007669"/>
    <property type="project" value="UniProtKB-SubCell"/>
</dbReference>
<comment type="subcellular location">
    <subcellularLocation>
        <location evidence="6">Cytoplasm</location>
    </subcellularLocation>
</comment>
<keyword evidence="2 6" id="KW-0698">rRNA processing</keyword>
<dbReference type="NCBIfam" id="NF008734">
    <property type="entry name" value="PRK11760.1"/>
    <property type="match status" value="1"/>
</dbReference>
<reference evidence="13" key="1">
    <citation type="submission" date="2018-05" db="EMBL/GenBank/DDBJ databases">
        <title>Luteimonas pekinense sp. nov., isolated from human Meibomian gland secretions, Beijing, China.</title>
        <authorList>
            <person name="Wen T."/>
            <person name="Bai H."/>
            <person name="Lv H."/>
        </authorList>
    </citation>
    <scope>NUCLEOTIDE SEQUENCE [LARGE SCALE GENOMIC DNA]</scope>
    <source>
        <strain evidence="13">83-4</strain>
    </source>
</reference>
<dbReference type="Pfam" id="PF01728">
    <property type="entry name" value="FtsJ"/>
    <property type="match status" value="1"/>
</dbReference>
<keyword evidence="4 6" id="KW-0808">Transferase</keyword>
<feature type="domain" description="Ribosomal RNA large subunit methyltransferase M THUMP-like" evidence="11">
    <location>
        <begin position="81"/>
        <end position="158"/>
    </location>
</feature>
<name>A0A344J365_9GAMM</name>
<dbReference type="PANTHER" id="PTHR37524:SF2">
    <property type="entry name" value="RIBOSOMAL RNA METHYLTRANSFERASE FTSJ DOMAIN-CONTAINING PROTEIN"/>
    <property type="match status" value="1"/>
</dbReference>
<evidence type="ECO:0000259" key="9">
    <source>
        <dbReference type="Pfam" id="PF01728"/>
    </source>
</evidence>
<keyword evidence="1 6" id="KW-0963">Cytoplasm</keyword>
<organism evidence="12 13">
    <name type="scientific">Solilutibacter oculi</name>
    <dbReference type="NCBI Taxonomy" id="2698682"/>
    <lineage>
        <taxon>Bacteria</taxon>
        <taxon>Pseudomonadati</taxon>
        <taxon>Pseudomonadota</taxon>
        <taxon>Gammaproteobacteria</taxon>
        <taxon>Lysobacterales</taxon>
        <taxon>Lysobacteraceae</taxon>
        <taxon>Solilutibacter</taxon>
    </lineage>
</organism>
<feature type="domain" description="RlmM ferredoxin-like" evidence="10">
    <location>
        <begin position="1"/>
        <end position="68"/>
    </location>
</feature>
<keyword evidence="5 6" id="KW-0949">S-adenosyl-L-methionine</keyword>
<feature type="active site" description="Proton acceptor" evidence="6 7">
    <location>
        <position position="302"/>
    </location>
</feature>
<comment type="catalytic activity">
    <reaction evidence="6">
        <text>cytidine(2498) in 23S rRNA + S-adenosyl-L-methionine = 2'-O-methylcytidine(2498) in 23S rRNA + S-adenosyl-L-homocysteine + H(+)</text>
        <dbReference type="Rhea" id="RHEA:42788"/>
        <dbReference type="Rhea" id="RHEA-COMP:10244"/>
        <dbReference type="Rhea" id="RHEA-COMP:10245"/>
        <dbReference type="ChEBI" id="CHEBI:15378"/>
        <dbReference type="ChEBI" id="CHEBI:57856"/>
        <dbReference type="ChEBI" id="CHEBI:59789"/>
        <dbReference type="ChEBI" id="CHEBI:74495"/>
        <dbReference type="ChEBI" id="CHEBI:82748"/>
        <dbReference type="EC" id="2.1.1.186"/>
    </reaction>
</comment>
<evidence type="ECO:0000256" key="2">
    <source>
        <dbReference type="ARBA" id="ARBA00022552"/>
    </source>
</evidence>
<accession>A0A344J365</accession>
<evidence type="ECO:0000313" key="13">
    <source>
        <dbReference type="Proteomes" id="UP000251842"/>
    </source>
</evidence>
<feature type="binding site" evidence="6 8">
    <location>
        <begin position="218"/>
        <end position="221"/>
    </location>
    <ligand>
        <name>S-adenosyl-L-methionine</name>
        <dbReference type="ChEBI" id="CHEBI:59789"/>
    </ligand>
</feature>
<dbReference type="KEGG" id="lue:DCD74_01110"/>
<dbReference type="InterPro" id="IPR011224">
    <property type="entry name" value="rRNA_MeTrfase_M"/>
</dbReference>
<dbReference type="InterPro" id="IPR048646">
    <property type="entry name" value="RlmM_THUMP-like"/>
</dbReference>
<dbReference type="SUPFAM" id="SSF53335">
    <property type="entry name" value="S-adenosyl-L-methionine-dependent methyltransferases"/>
    <property type="match status" value="1"/>
</dbReference>
<evidence type="ECO:0000256" key="3">
    <source>
        <dbReference type="ARBA" id="ARBA00022603"/>
    </source>
</evidence>
<dbReference type="HAMAP" id="MF_01551">
    <property type="entry name" value="23SrRNA_methyltr_M"/>
    <property type="match status" value="1"/>
</dbReference>
<dbReference type="PANTHER" id="PTHR37524">
    <property type="entry name" value="RIBOSOMAL RNA LARGE SUBUNIT METHYLTRANSFERASE M"/>
    <property type="match status" value="1"/>
</dbReference>